<dbReference type="InterPro" id="IPR036919">
    <property type="entry name" value="Ribo_uL30_ferredoxin-like_sf"/>
</dbReference>
<evidence type="ECO:0000256" key="1">
    <source>
        <dbReference type="ARBA" id="ARBA00007594"/>
    </source>
</evidence>
<dbReference type="Proteomes" id="UP000295506">
    <property type="component" value="Unassembled WGS sequence"/>
</dbReference>
<evidence type="ECO:0000256" key="5">
    <source>
        <dbReference type="ARBA" id="ARBA00035492"/>
    </source>
</evidence>
<proteinExistence type="inferred from homology"/>
<dbReference type="CDD" id="cd01658">
    <property type="entry name" value="Ribosomal_L30"/>
    <property type="match status" value="1"/>
</dbReference>
<name>A0A126QRZ0_9BACT</name>
<comment type="subunit">
    <text evidence="2">Part of the 50S ribosomal subunit.</text>
</comment>
<dbReference type="Proteomes" id="UP000055611">
    <property type="component" value="Chromosome"/>
</dbReference>
<evidence type="ECO:0000313" key="9">
    <source>
        <dbReference type="Proteomes" id="UP000055611"/>
    </source>
</evidence>
<dbReference type="EMBL" id="CP014206">
    <property type="protein sequence ID" value="AMK12255.1"/>
    <property type="molecule type" value="Genomic_DNA"/>
</dbReference>
<dbReference type="HAMAP" id="MF_01371_B">
    <property type="entry name" value="Ribosomal_uL30_B"/>
    <property type="match status" value="1"/>
</dbReference>
<dbReference type="OrthoDB" id="9812790at2"/>
<dbReference type="GO" id="GO:0003735">
    <property type="term" value="F:structural constituent of ribosome"/>
    <property type="evidence" value="ECO:0007669"/>
    <property type="project" value="InterPro"/>
</dbReference>
<dbReference type="PANTHER" id="PTHR15892:SF2">
    <property type="entry name" value="LARGE RIBOSOMAL SUBUNIT PROTEIN UL30M"/>
    <property type="match status" value="1"/>
</dbReference>
<dbReference type="InterPro" id="IPR016082">
    <property type="entry name" value="Ribosomal_uL30_ferredoxin-like"/>
</dbReference>
<reference evidence="8 10" key="2">
    <citation type="submission" date="2019-03" db="EMBL/GenBank/DDBJ databases">
        <title>Genomic Encyclopedia of Type Strains, Phase IV (KMG-IV): sequencing the most valuable type-strain genomes for metagenomic binning, comparative biology and taxonomic classification.</title>
        <authorList>
            <person name="Goeker M."/>
        </authorList>
    </citation>
    <scope>NUCLEOTIDE SEQUENCE [LARGE SCALE GENOMIC DNA]</scope>
    <source>
        <strain evidence="8 10">DSM 101483</strain>
    </source>
</reference>
<gene>
    <name evidence="7" type="ORF">AWY79_14605</name>
    <name evidence="8" type="ORF">EDC59_11250</name>
</gene>
<evidence type="ECO:0000259" key="6">
    <source>
        <dbReference type="Pfam" id="PF00327"/>
    </source>
</evidence>
<keyword evidence="3 8" id="KW-0689">Ribosomal protein</keyword>
<keyword evidence="4" id="KW-0687">Ribonucleoprotein</keyword>
<dbReference type="PANTHER" id="PTHR15892">
    <property type="entry name" value="MITOCHONDRIAL RIBOSOMAL PROTEIN L30"/>
    <property type="match status" value="1"/>
</dbReference>
<evidence type="ECO:0000256" key="2">
    <source>
        <dbReference type="ARBA" id="ARBA00011838"/>
    </source>
</evidence>
<dbReference type="PIRSF" id="PIRSF002211">
    <property type="entry name" value="Ribosomal_L30_bac-type"/>
    <property type="match status" value="1"/>
</dbReference>
<accession>A0A126QRZ0</accession>
<protein>
    <recommendedName>
        <fullName evidence="5">50S ribosomal protein L30</fullName>
    </recommendedName>
</protein>
<sequence length="57" mass="6527">MIKIKQIKSKIACKPDQVKTLEALGLRKINQVKEHADTPVIRGMIYKVRHLVEVTES</sequence>
<evidence type="ECO:0000313" key="10">
    <source>
        <dbReference type="Proteomes" id="UP000295506"/>
    </source>
</evidence>
<evidence type="ECO:0000313" key="8">
    <source>
        <dbReference type="EMBL" id="TDT86541.1"/>
    </source>
</evidence>
<keyword evidence="9" id="KW-1185">Reference proteome</keyword>
<dbReference type="SUPFAM" id="SSF55129">
    <property type="entry name" value="Ribosomal protein L30p/L7e"/>
    <property type="match status" value="1"/>
</dbReference>
<dbReference type="NCBIfam" id="TIGR01308">
    <property type="entry name" value="rpmD_bact"/>
    <property type="match status" value="1"/>
</dbReference>
<dbReference type="InterPro" id="IPR005996">
    <property type="entry name" value="Ribosomal_uL30_bac-type"/>
</dbReference>
<feature type="domain" description="Large ribosomal subunit protein uL30-like ferredoxin-like fold" evidence="6">
    <location>
        <begin position="2"/>
        <end position="52"/>
    </location>
</feature>
<dbReference type="GO" id="GO:0022625">
    <property type="term" value="C:cytosolic large ribosomal subunit"/>
    <property type="evidence" value="ECO:0007669"/>
    <property type="project" value="TreeGrafter"/>
</dbReference>
<dbReference type="Pfam" id="PF00327">
    <property type="entry name" value="Ribosomal_L30"/>
    <property type="match status" value="1"/>
</dbReference>
<reference evidence="7 9" key="1">
    <citation type="journal article" date="2016" name="Front. Microbiol.">
        <title>Genome Sequence of the Piezophilic, Mesophilic Sulfate-Reducing Bacterium Desulfovibrio indicus J2T.</title>
        <authorList>
            <person name="Cao J."/>
            <person name="Maignien L."/>
            <person name="Shao Z."/>
            <person name="Alain K."/>
            <person name="Jebbar M."/>
        </authorList>
    </citation>
    <scope>NUCLEOTIDE SEQUENCE [LARGE SCALE GENOMIC DNA]</scope>
    <source>
        <strain evidence="7 9">J2</strain>
    </source>
</reference>
<dbReference type="RefSeq" id="WP_066805525.1">
    <property type="nucleotide sequence ID" value="NZ_CP014206.1"/>
</dbReference>
<dbReference type="KEGG" id="dej:AWY79_14605"/>
<evidence type="ECO:0000256" key="3">
    <source>
        <dbReference type="ARBA" id="ARBA00022980"/>
    </source>
</evidence>
<dbReference type="AlphaFoldDB" id="A0A126QRZ0"/>
<organism evidence="8 10">
    <name type="scientific">Pseudodesulfovibrio indicus</name>
    <dbReference type="NCBI Taxonomy" id="1716143"/>
    <lineage>
        <taxon>Bacteria</taxon>
        <taxon>Pseudomonadati</taxon>
        <taxon>Thermodesulfobacteriota</taxon>
        <taxon>Desulfovibrionia</taxon>
        <taxon>Desulfovibrionales</taxon>
        <taxon>Desulfovibrionaceae</taxon>
    </lineage>
</organism>
<comment type="similarity">
    <text evidence="1">Belongs to the universal ribosomal protein uL30 family.</text>
</comment>
<dbReference type="GO" id="GO:0006412">
    <property type="term" value="P:translation"/>
    <property type="evidence" value="ECO:0007669"/>
    <property type="project" value="InterPro"/>
</dbReference>
<dbReference type="EMBL" id="SOBK01000012">
    <property type="protein sequence ID" value="TDT86541.1"/>
    <property type="molecule type" value="Genomic_DNA"/>
</dbReference>
<dbReference type="Gene3D" id="3.30.1390.20">
    <property type="entry name" value="Ribosomal protein L30, ferredoxin-like fold domain"/>
    <property type="match status" value="1"/>
</dbReference>
<evidence type="ECO:0000256" key="4">
    <source>
        <dbReference type="ARBA" id="ARBA00023274"/>
    </source>
</evidence>
<evidence type="ECO:0000313" key="7">
    <source>
        <dbReference type="EMBL" id="AMK12255.1"/>
    </source>
</evidence>